<name>A0A7C8R3R1_ORBOL</name>
<feature type="region of interest" description="Disordered" evidence="1">
    <location>
        <begin position="1"/>
        <end position="37"/>
    </location>
</feature>
<protein>
    <submittedName>
        <fullName evidence="2">Uncharacterized protein</fullName>
    </submittedName>
</protein>
<sequence length="133" mass="15175">MRQPGQTIAQSPEISHLLKPNSKAGQQNKRRQTWLSGPGSFHWINHNAQPRDLQAGWGHHWCTNLERLGPIRPKKCYSLPGGQSLVGWEHQVLQVGDFPYGRRRGLLEGFRSNYGVSFPLFLLNYLRLTGSFL</sequence>
<evidence type="ECO:0000313" key="3">
    <source>
        <dbReference type="Proteomes" id="UP000474640"/>
    </source>
</evidence>
<dbReference type="EMBL" id="JAABOJ010000050">
    <property type="protein sequence ID" value="KAF3273658.1"/>
    <property type="molecule type" value="Genomic_DNA"/>
</dbReference>
<feature type="compositionally biased region" description="Polar residues" evidence="1">
    <location>
        <begin position="1"/>
        <end position="13"/>
    </location>
</feature>
<evidence type="ECO:0000313" key="2">
    <source>
        <dbReference type="EMBL" id="KAF3273658.1"/>
    </source>
</evidence>
<organism evidence="2 3">
    <name type="scientific">Orbilia oligospora</name>
    <name type="common">Nematode-trapping fungus</name>
    <name type="synonym">Arthrobotrys oligospora</name>
    <dbReference type="NCBI Taxonomy" id="2813651"/>
    <lineage>
        <taxon>Eukaryota</taxon>
        <taxon>Fungi</taxon>
        <taxon>Dikarya</taxon>
        <taxon>Ascomycota</taxon>
        <taxon>Pezizomycotina</taxon>
        <taxon>Orbiliomycetes</taxon>
        <taxon>Orbiliales</taxon>
        <taxon>Orbiliaceae</taxon>
        <taxon>Orbilia</taxon>
    </lineage>
</organism>
<dbReference type="OrthoDB" id="10321843at2759"/>
<dbReference type="AlphaFoldDB" id="A0A7C8R3R1"/>
<comment type="caution">
    <text evidence="2">The sequence shown here is derived from an EMBL/GenBank/DDBJ whole genome shotgun (WGS) entry which is preliminary data.</text>
</comment>
<accession>A0A7C8R3R1</accession>
<gene>
    <name evidence="2" type="ORF">TWF970_008857</name>
</gene>
<dbReference type="Proteomes" id="UP000474640">
    <property type="component" value="Unassembled WGS sequence"/>
</dbReference>
<evidence type="ECO:0000256" key="1">
    <source>
        <dbReference type="SAM" id="MobiDB-lite"/>
    </source>
</evidence>
<proteinExistence type="predicted"/>
<reference evidence="2 3" key="1">
    <citation type="submission" date="2020-01" db="EMBL/GenBank/DDBJ databases">
        <authorList>
            <person name="Palmer J.M."/>
        </authorList>
    </citation>
    <scope>NUCLEOTIDE SEQUENCE [LARGE SCALE GENOMIC DNA]</scope>
    <source>
        <strain evidence="2 3">TWF970</strain>
    </source>
</reference>